<protein>
    <recommendedName>
        <fullName evidence="3">Class I SAM-dependent methyltransferase</fullName>
    </recommendedName>
</protein>
<keyword evidence="2" id="KW-1185">Reference proteome</keyword>
<dbReference type="SUPFAM" id="SSF53335">
    <property type="entry name" value="S-adenosyl-L-methionine-dependent methyltransferases"/>
    <property type="match status" value="1"/>
</dbReference>
<dbReference type="EMBL" id="JBHLUH010000012">
    <property type="protein sequence ID" value="MFC0528197.1"/>
    <property type="molecule type" value="Genomic_DNA"/>
</dbReference>
<dbReference type="Proteomes" id="UP001589867">
    <property type="component" value="Unassembled WGS sequence"/>
</dbReference>
<proteinExistence type="predicted"/>
<organism evidence="1 2">
    <name type="scientific">Phytohabitans kaempferiae</name>
    <dbReference type="NCBI Taxonomy" id="1620943"/>
    <lineage>
        <taxon>Bacteria</taxon>
        <taxon>Bacillati</taxon>
        <taxon>Actinomycetota</taxon>
        <taxon>Actinomycetes</taxon>
        <taxon>Micromonosporales</taxon>
        <taxon>Micromonosporaceae</taxon>
    </lineage>
</organism>
<evidence type="ECO:0000313" key="1">
    <source>
        <dbReference type="EMBL" id="MFC0528197.1"/>
    </source>
</evidence>
<gene>
    <name evidence="1" type="ORF">ACFFIA_11040</name>
</gene>
<comment type="caution">
    <text evidence="1">The sequence shown here is derived from an EMBL/GenBank/DDBJ whole genome shotgun (WGS) entry which is preliminary data.</text>
</comment>
<dbReference type="RefSeq" id="WP_377249418.1">
    <property type="nucleotide sequence ID" value="NZ_JBHLUH010000012.1"/>
</dbReference>
<dbReference type="PANTHER" id="PTHR39290:SF6">
    <property type="entry name" value="S-ADENOSYL-L-METHIONINE-DEPENDENT METHYLTRANSFERASES SUPERFAMILY PROTEIN"/>
    <property type="match status" value="1"/>
</dbReference>
<dbReference type="InterPro" id="IPR029063">
    <property type="entry name" value="SAM-dependent_MTases_sf"/>
</dbReference>
<dbReference type="PANTHER" id="PTHR39290">
    <property type="entry name" value="C3H1-TYPE DOMAIN-CONTAINING PROTEIN-RELATED"/>
    <property type="match status" value="1"/>
</dbReference>
<accession>A0ABV6M0X0</accession>
<sequence>MTRLVLTPERRAQLVELLSDERRLEAEYPQVAEYLNTAPGLAGTGDDEADRAFDFRMLNYMTGGKLTSDNPYWDIVAPAVTTEGGRRVANGGRPQGSARLAYAQTVLQAGYAYAIPSPETIGWAARFCEGKPLIEIGAGRGYWAAQLSYSGLRVDAYDVEPPDRADNESFPRVVGQTDVWHHVGNADEANIRMQNSADSVLFLCWPPGWDNPMASEALTSFERAGGAHLIYVGEPRGGKTANNTFFDALDNRWQLESVDEQFVSWWNLADTAQGWIRRS</sequence>
<evidence type="ECO:0000313" key="2">
    <source>
        <dbReference type="Proteomes" id="UP001589867"/>
    </source>
</evidence>
<name>A0ABV6M0X0_9ACTN</name>
<reference evidence="1 2" key="1">
    <citation type="submission" date="2024-09" db="EMBL/GenBank/DDBJ databases">
        <authorList>
            <person name="Sun Q."/>
            <person name="Mori K."/>
        </authorList>
    </citation>
    <scope>NUCLEOTIDE SEQUENCE [LARGE SCALE GENOMIC DNA]</scope>
    <source>
        <strain evidence="1 2">TBRC 3947</strain>
    </source>
</reference>
<evidence type="ECO:0008006" key="3">
    <source>
        <dbReference type="Google" id="ProtNLM"/>
    </source>
</evidence>